<reference evidence="1" key="2">
    <citation type="submission" date="2011-02" db="EMBL/GenBank/DDBJ databases">
        <authorList>
            <person name="MacLean D."/>
        </authorList>
    </citation>
    <scope>NUCLEOTIDE SEQUENCE</scope>
</reference>
<dbReference type="PANTHER" id="PTHR13510">
    <property type="entry name" value="FYVE-FINGER-CONTAINING RAB5 EFFECTOR PROTEIN RABENOSYN-5-RELATED"/>
    <property type="match status" value="1"/>
</dbReference>
<dbReference type="HOGENOM" id="CLU_1328458_0_0_1"/>
<dbReference type="PANTHER" id="PTHR13510:SF44">
    <property type="entry name" value="RABENOSYN-5"/>
    <property type="match status" value="1"/>
</dbReference>
<evidence type="ECO:0000313" key="1">
    <source>
        <dbReference type="EMBL" id="CCA24495.1"/>
    </source>
</evidence>
<dbReference type="AlphaFoldDB" id="F0WT10"/>
<accession>F0WT10</accession>
<dbReference type="InterPro" id="IPR052727">
    <property type="entry name" value="Rab4/Rab5_effector"/>
</dbReference>
<dbReference type="EMBL" id="FR824287">
    <property type="protein sequence ID" value="CCA24495.1"/>
    <property type="molecule type" value="Genomic_DNA"/>
</dbReference>
<protein>
    <submittedName>
        <fullName evidence="1">AlNc14C242G9500 protein</fullName>
    </submittedName>
</protein>
<gene>
    <name evidence="1" type="primary">AlNc14C242G9500</name>
    <name evidence="1" type="ORF">ALNC14_106390</name>
</gene>
<proteinExistence type="predicted"/>
<name>F0WT10_9STRA</name>
<reference evidence="1" key="1">
    <citation type="journal article" date="2011" name="PLoS Biol.">
        <title>Gene gain and loss during evolution of obligate parasitism in the white rust pathogen of Arabidopsis thaliana.</title>
        <authorList>
            <person name="Kemen E."/>
            <person name="Gardiner A."/>
            <person name="Schultz-Larsen T."/>
            <person name="Kemen A.C."/>
            <person name="Balmuth A.L."/>
            <person name="Robert-Seilaniantz A."/>
            <person name="Bailey K."/>
            <person name="Holub E."/>
            <person name="Studholme D.J."/>
            <person name="Maclean D."/>
            <person name="Jones J.D."/>
        </authorList>
    </citation>
    <scope>NUCLEOTIDE SEQUENCE</scope>
</reference>
<organism evidence="1">
    <name type="scientific">Albugo laibachii Nc14</name>
    <dbReference type="NCBI Taxonomy" id="890382"/>
    <lineage>
        <taxon>Eukaryota</taxon>
        <taxon>Sar</taxon>
        <taxon>Stramenopiles</taxon>
        <taxon>Oomycota</taxon>
        <taxon>Peronosporomycetes</taxon>
        <taxon>Albuginales</taxon>
        <taxon>Albuginaceae</taxon>
        <taxon>Albugo</taxon>
    </lineage>
</organism>
<sequence length="207" mass="23017">MYDQCGVLDLRNFRLLKHHHSVVVYRERLEYHAQQRSRMRERIGKASGAPSLAKEIVSKVGATESMRYDCLGEINGPVAQFLAESELPTMIAIGSVPGTLEEAMLGVSLRDTVAFSSIMSTSAKKNLDAQVMATIPDPSKKDRFDYLDVHWYLWYGIGGLCTHLNLRIDGLQMAHSRVIRTSHGERIGVCLLHAIKHPNCSGPSALL</sequence>